<sequence>MFYNDQQKREILMQHYLKPNNKVASIDENKIEKFGETCSDHLELHLKIDNNQITELNFAGAGCVFFLASTDLLIDRLKGLNISQAQELLTKYELMINQELDLNEENIEFLNKLLVFENIKVHQNRINCVLMLPRAIKQSLTNV</sequence>
<dbReference type="PATRIC" id="fig|29557.3.peg.448"/>
<organism evidence="2 3">
    <name type="scientific">Mycoplasmopsis gallinarum</name>
    <dbReference type="NCBI Taxonomy" id="29557"/>
    <lineage>
        <taxon>Bacteria</taxon>
        <taxon>Bacillati</taxon>
        <taxon>Mycoplasmatota</taxon>
        <taxon>Mycoplasmoidales</taxon>
        <taxon>Metamycoplasmataceae</taxon>
        <taxon>Mycoplasmopsis</taxon>
    </lineage>
</organism>
<comment type="caution">
    <text evidence="2">The sequence shown here is derived from an EMBL/GenBank/DDBJ whole genome shotgun (WGS) entry which is preliminary data.</text>
</comment>
<reference evidence="2 3" key="1">
    <citation type="submission" date="2016-03" db="EMBL/GenBank/DDBJ databases">
        <title>Genome sequence of Mycoplasma gallinarum strain Mgn_IPT.</title>
        <authorList>
            <person name="Yacoub E."/>
            <person name="Sirand-Pugnet P."/>
            <person name="Barre A."/>
            <person name="Maurier F."/>
            <person name="Blanchard A."/>
            <person name="Ben Abdelmoumen B.M."/>
        </authorList>
    </citation>
    <scope>NUCLEOTIDE SEQUENCE [LARGE SCALE GENOMIC DNA]</scope>
    <source>
        <strain evidence="2 3">Mgn_IPT</strain>
    </source>
</reference>
<dbReference type="SUPFAM" id="SSF82649">
    <property type="entry name" value="SufE/NifU"/>
    <property type="match status" value="1"/>
</dbReference>
<dbReference type="Gene3D" id="3.90.1010.10">
    <property type="match status" value="1"/>
</dbReference>
<name>A0A168RB84_9BACT</name>
<evidence type="ECO:0000313" key="3">
    <source>
        <dbReference type="Proteomes" id="UP000076983"/>
    </source>
</evidence>
<dbReference type="InterPro" id="IPR002871">
    <property type="entry name" value="NIF_FeS_clus_asmbl_NifU_N"/>
</dbReference>
<dbReference type="CDD" id="cd06664">
    <property type="entry name" value="IscU_like"/>
    <property type="match status" value="1"/>
</dbReference>
<gene>
    <name evidence="2" type="ORF">MGALLINA_04560</name>
</gene>
<proteinExistence type="predicted"/>
<dbReference type="GO" id="GO:0005506">
    <property type="term" value="F:iron ion binding"/>
    <property type="evidence" value="ECO:0007669"/>
    <property type="project" value="InterPro"/>
</dbReference>
<keyword evidence="3" id="KW-1185">Reference proteome</keyword>
<dbReference type="GO" id="GO:0016226">
    <property type="term" value="P:iron-sulfur cluster assembly"/>
    <property type="evidence" value="ECO:0007669"/>
    <property type="project" value="InterPro"/>
</dbReference>
<dbReference type="Pfam" id="PF01592">
    <property type="entry name" value="NifU_N"/>
    <property type="match status" value="1"/>
</dbReference>
<feature type="domain" description="NIF system FeS cluster assembly NifU N-terminal" evidence="1">
    <location>
        <begin position="10"/>
        <end position="90"/>
    </location>
</feature>
<accession>A0A168RB84</accession>
<dbReference type="Proteomes" id="UP000076983">
    <property type="component" value="Unassembled WGS sequence"/>
</dbReference>
<dbReference type="GO" id="GO:0051536">
    <property type="term" value="F:iron-sulfur cluster binding"/>
    <property type="evidence" value="ECO:0007669"/>
    <property type="project" value="InterPro"/>
</dbReference>
<protein>
    <recommendedName>
        <fullName evidence="1">NIF system FeS cluster assembly NifU N-terminal domain-containing protein</fullName>
    </recommendedName>
</protein>
<dbReference type="STRING" id="29557.MGALLINA_04560"/>
<dbReference type="AlphaFoldDB" id="A0A168RB84"/>
<dbReference type="EMBL" id="LVLH01000039">
    <property type="protein sequence ID" value="OAB48801.1"/>
    <property type="molecule type" value="Genomic_DNA"/>
</dbReference>
<evidence type="ECO:0000259" key="1">
    <source>
        <dbReference type="Pfam" id="PF01592"/>
    </source>
</evidence>
<evidence type="ECO:0000313" key="2">
    <source>
        <dbReference type="EMBL" id="OAB48801.1"/>
    </source>
</evidence>